<dbReference type="RefSeq" id="WP_081778050.1">
    <property type="nucleotide sequence ID" value="NZ_CAAAJD010000008.1"/>
</dbReference>
<keyword evidence="1" id="KW-0677">Repeat</keyword>
<dbReference type="EMBL" id="LNYI01000008">
    <property type="protein sequence ID" value="KTD24739.1"/>
    <property type="molecule type" value="Genomic_DNA"/>
</dbReference>
<gene>
    <name evidence="5" type="ORF">Llan_0301</name>
</gene>
<dbReference type="eggNOG" id="COG0666">
    <property type="taxonomic scope" value="Bacteria"/>
</dbReference>
<dbReference type="PANTHER" id="PTHR24193">
    <property type="entry name" value="ANKYRIN REPEAT PROTEIN"/>
    <property type="match status" value="1"/>
</dbReference>
<dbReference type="PANTHER" id="PTHR24193:SF121">
    <property type="entry name" value="ADA2A-CONTAINING COMPLEX COMPONENT 3, ISOFORM D"/>
    <property type="match status" value="1"/>
</dbReference>
<sequence length="522" mass="57987">MKMKDEMSEKRSSAPQTQLFGLLDSIPDEVLFAILRFLPSSAFHDVKQVSQRFYQIINDPVFIKVFIKSVTKQYFPHNQSTDFKKILETQWLKEEHRHLPELLFLLLIGNNSLLKEKIKLADLYFYDKDGVSLYDWIYRAGNQNLLNYIYKHLIVPHYQSQDGKIDTKQTDEAGYTLLHWAILCRQSLEQIKELNNLGFSLDAVSSYQVTALHVAAAAGDPEVVQYLLSHHEARVNAARAHDGATALFLAAQDGYTDVVKLLLTYDKHVKAIKRWLTYDQIDVNAVCTTDGATALFVAAQNGHAEVVKLLLAHAQTNVNAARTTDGSTALYMAAQNGHADVVKLLLAHSKTDVNATCIDNGATALHIAVQEDHAEIVNCLLANKASAASGMQEDIQILLALAEKNHRRSALTAWLETQFQDPLPDHIPGITPLDIAIIAGHTHIAQRLLEKANDFPQEKIMQALQIAQAMANQVIVEQLQKILQRNQSEQSAQPQVSLGTSGFFANASGRESSSSSTSCILS</sequence>
<protein>
    <submittedName>
        <fullName evidence="5">Ankyrin</fullName>
    </submittedName>
</protein>
<dbReference type="Pfam" id="PF00023">
    <property type="entry name" value="Ank"/>
    <property type="match status" value="3"/>
</dbReference>
<dbReference type="Gene3D" id="1.25.40.20">
    <property type="entry name" value="Ankyrin repeat-containing domain"/>
    <property type="match status" value="2"/>
</dbReference>
<dbReference type="Pfam" id="PF12937">
    <property type="entry name" value="F-box-like"/>
    <property type="match status" value="1"/>
</dbReference>
<dbReference type="AlphaFoldDB" id="A0A0W0VXJ4"/>
<dbReference type="SMART" id="SM00248">
    <property type="entry name" value="ANK"/>
    <property type="match status" value="7"/>
</dbReference>
<dbReference type="SUPFAM" id="SSF48403">
    <property type="entry name" value="Ankyrin repeat"/>
    <property type="match status" value="2"/>
</dbReference>
<dbReference type="InterPro" id="IPR002110">
    <property type="entry name" value="Ankyrin_rpt"/>
</dbReference>
<dbReference type="InterPro" id="IPR036047">
    <property type="entry name" value="F-box-like_dom_sf"/>
</dbReference>
<dbReference type="InterPro" id="IPR050663">
    <property type="entry name" value="Ankyrin-SOCS_Box"/>
</dbReference>
<evidence type="ECO:0000259" key="4">
    <source>
        <dbReference type="PROSITE" id="PS50181"/>
    </source>
</evidence>
<reference evidence="5 6" key="1">
    <citation type="submission" date="2015-11" db="EMBL/GenBank/DDBJ databases">
        <title>Genomic analysis of 38 Legionella species identifies large and diverse effector repertoires.</title>
        <authorList>
            <person name="Burstein D."/>
            <person name="Amaro F."/>
            <person name="Zusman T."/>
            <person name="Lifshitz Z."/>
            <person name="Cohen O."/>
            <person name="Gilbert J.A."/>
            <person name="Pupko T."/>
            <person name="Shuman H.A."/>
            <person name="Segal G."/>
        </authorList>
    </citation>
    <scope>NUCLEOTIDE SEQUENCE [LARGE SCALE GENOMIC DNA]</scope>
    <source>
        <strain evidence="5 6">ATCC 49751</strain>
    </source>
</reference>
<evidence type="ECO:0000256" key="1">
    <source>
        <dbReference type="ARBA" id="ARBA00022737"/>
    </source>
</evidence>
<dbReference type="OrthoDB" id="5654077at2"/>
<dbReference type="Pfam" id="PF12796">
    <property type="entry name" value="Ank_2"/>
    <property type="match status" value="2"/>
</dbReference>
<feature type="repeat" description="ANK" evidence="3">
    <location>
        <begin position="242"/>
        <end position="274"/>
    </location>
</feature>
<evidence type="ECO:0000313" key="6">
    <source>
        <dbReference type="Proteomes" id="UP000054869"/>
    </source>
</evidence>
<organism evidence="5 6">
    <name type="scientific">Legionella lansingensis</name>
    <dbReference type="NCBI Taxonomy" id="45067"/>
    <lineage>
        <taxon>Bacteria</taxon>
        <taxon>Pseudomonadati</taxon>
        <taxon>Pseudomonadota</taxon>
        <taxon>Gammaproteobacteria</taxon>
        <taxon>Legionellales</taxon>
        <taxon>Legionellaceae</taxon>
        <taxon>Legionella</taxon>
    </lineage>
</organism>
<dbReference type="Gene3D" id="1.20.1280.50">
    <property type="match status" value="1"/>
</dbReference>
<dbReference type="STRING" id="45067.Llan_0301"/>
<keyword evidence="2 3" id="KW-0040">ANK repeat</keyword>
<proteinExistence type="predicted"/>
<dbReference type="PROSITE" id="PS50297">
    <property type="entry name" value="ANK_REP_REGION"/>
    <property type="match status" value="5"/>
</dbReference>
<dbReference type="InterPro" id="IPR001810">
    <property type="entry name" value="F-box_dom"/>
</dbReference>
<name>A0A0W0VXJ4_9GAMM</name>
<dbReference type="Proteomes" id="UP000054869">
    <property type="component" value="Unassembled WGS sequence"/>
</dbReference>
<feature type="repeat" description="ANK" evidence="3">
    <location>
        <begin position="207"/>
        <end position="230"/>
    </location>
</feature>
<keyword evidence="6" id="KW-1185">Reference proteome</keyword>
<evidence type="ECO:0000256" key="2">
    <source>
        <dbReference type="ARBA" id="ARBA00023043"/>
    </source>
</evidence>
<evidence type="ECO:0000256" key="3">
    <source>
        <dbReference type="PROSITE-ProRule" id="PRU00023"/>
    </source>
</evidence>
<feature type="repeat" description="ANK" evidence="3">
    <location>
        <begin position="360"/>
        <end position="386"/>
    </location>
</feature>
<evidence type="ECO:0000313" key="5">
    <source>
        <dbReference type="EMBL" id="KTD24739.1"/>
    </source>
</evidence>
<accession>A0A0W0VXJ4</accession>
<feature type="domain" description="F-box" evidence="4">
    <location>
        <begin position="20"/>
        <end position="65"/>
    </location>
</feature>
<dbReference type="PATRIC" id="fig|45067.4.peg.318"/>
<feature type="repeat" description="ANK" evidence="3">
    <location>
        <begin position="290"/>
        <end position="311"/>
    </location>
</feature>
<dbReference type="PROSITE" id="PS50088">
    <property type="entry name" value="ANK_REPEAT"/>
    <property type="match status" value="5"/>
</dbReference>
<comment type="caution">
    <text evidence="5">The sequence shown here is derived from an EMBL/GenBank/DDBJ whole genome shotgun (WGS) entry which is preliminary data.</text>
</comment>
<feature type="repeat" description="ANK" evidence="3">
    <location>
        <begin position="325"/>
        <end position="346"/>
    </location>
</feature>
<dbReference type="SUPFAM" id="SSF81383">
    <property type="entry name" value="F-box domain"/>
    <property type="match status" value="1"/>
</dbReference>
<dbReference type="GO" id="GO:0000976">
    <property type="term" value="F:transcription cis-regulatory region binding"/>
    <property type="evidence" value="ECO:0007669"/>
    <property type="project" value="TreeGrafter"/>
</dbReference>
<dbReference type="GO" id="GO:0045944">
    <property type="term" value="P:positive regulation of transcription by RNA polymerase II"/>
    <property type="evidence" value="ECO:0007669"/>
    <property type="project" value="TreeGrafter"/>
</dbReference>
<dbReference type="PROSITE" id="PS50181">
    <property type="entry name" value="FBOX"/>
    <property type="match status" value="1"/>
</dbReference>
<dbReference type="InterPro" id="IPR036770">
    <property type="entry name" value="Ankyrin_rpt-contain_sf"/>
</dbReference>